<keyword evidence="3" id="KW-1185">Reference proteome</keyword>
<dbReference type="EMBL" id="SZYD01000017">
    <property type="protein sequence ID" value="KAD3068151.1"/>
    <property type="molecule type" value="Genomic_DNA"/>
</dbReference>
<accession>A0A5N6M357</accession>
<evidence type="ECO:0000256" key="1">
    <source>
        <dbReference type="SAM" id="MobiDB-lite"/>
    </source>
</evidence>
<evidence type="ECO:0000313" key="2">
    <source>
        <dbReference type="EMBL" id="KAD3068151.1"/>
    </source>
</evidence>
<comment type="caution">
    <text evidence="2">The sequence shown here is derived from an EMBL/GenBank/DDBJ whole genome shotgun (WGS) entry which is preliminary data.</text>
</comment>
<feature type="region of interest" description="Disordered" evidence="1">
    <location>
        <begin position="58"/>
        <end position="92"/>
    </location>
</feature>
<protein>
    <submittedName>
        <fullName evidence="2">Uncharacterized protein</fullName>
    </submittedName>
</protein>
<dbReference type="Proteomes" id="UP000326396">
    <property type="component" value="Linkage Group LG7"/>
</dbReference>
<proteinExistence type="predicted"/>
<organism evidence="2 3">
    <name type="scientific">Mikania micrantha</name>
    <name type="common">bitter vine</name>
    <dbReference type="NCBI Taxonomy" id="192012"/>
    <lineage>
        <taxon>Eukaryota</taxon>
        <taxon>Viridiplantae</taxon>
        <taxon>Streptophyta</taxon>
        <taxon>Embryophyta</taxon>
        <taxon>Tracheophyta</taxon>
        <taxon>Spermatophyta</taxon>
        <taxon>Magnoliopsida</taxon>
        <taxon>eudicotyledons</taxon>
        <taxon>Gunneridae</taxon>
        <taxon>Pentapetalae</taxon>
        <taxon>asterids</taxon>
        <taxon>campanulids</taxon>
        <taxon>Asterales</taxon>
        <taxon>Asteraceae</taxon>
        <taxon>Asteroideae</taxon>
        <taxon>Heliantheae alliance</taxon>
        <taxon>Eupatorieae</taxon>
        <taxon>Mikania</taxon>
    </lineage>
</organism>
<sequence>MSIPITSEALKLRFVFGPFSCVPFLMENIMNALIVHFDALCKSAALHSIFEANIGRDHQRPTSQQQLTEPLNGQQQWNGHIPANGQQPTNNQQVADNLQPVAQQVAPQNYKPSLDSSVTVTEPLLSAASNLPSSADNIDLDTSFDDWGEWRPARDKGRPFESSKYSTLTLTKSLSLSYSLCLAILHTGTSNLRSNCSPCLSVCLTLSLRLFLERRPGQVADGLDLLN</sequence>
<reference evidence="2 3" key="1">
    <citation type="submission" date="2019-05" db="EMBL/GenBank/DDBJ databases">
        <title>Mikania micrantha, genome provides insights into the molecular mechanism of rapid growth.</title>
        <authorList>
            <person name="Liu B."/>
        </authorList>
    </citation>
    <scope>NUCLEOTIDE SEQUENCE [LARGE SCALE GENOMIC DNA]</scope>
    <source>
        <strain evidence="2">NLD-2019</strain>
        <tissue evidence="2">Leaf</tissue>
    </source>
</reference>
<feature type="compositionally biased region" description="Polar residues" evidence="1">
    <location>
        <begin position="61"/>
        <end position="92"/>
    </location>
</feature>
<gene>
    <name evidence="2" type="ORF">E3N88_36031</name>
</gene>
<name>A0A5N6M357_9ASTR</name>
<dbReference type="AlphaFoldDB" id="A0A5N6M357"/>
<evidence type="ECO:0000313" key="3">
    <source>
        <dbReference type="Proteomes" id="UP000326396"/>
    </source>
</evidence>